<keyword evidence="3" id="KW-1185">Reference proteome</keyword>
<name>A0A1N7MSS8_9BACL</name>
<dbReference type="GO" id="GO:0003677">
    <property type="term" value="F:DNA binding"/>
    <property type="evidence" value="ECO:0007669"/>
    <property type="project" value="InterPro"/>
</dbReference>
<proteinExistence type="predicted"/>
<dbReference type="RefSeq" id="WP_084182541.1">
    <property type="nucleotide sequence ID" value="NZ_FTOO01000006.1"/>
</dbReference>
<dbReference type="OrthoDB" id="122388at2"/>
<dbReference type="NCBIfam" id="TIGR01764">
    <property type="entry name" value="excise"/>
    <property type="match status" value="1"/>
</dbReference>
<dbReference type="Proteomes" id="UP000186156">
    <property type="component" value="Unassembled WGS sequence"/>
</dbReference>
<dbReference type="STRING" id="252246.SAMN05421799_10679"/>
<dbReference type="AlphaFoldDB" id="A0A1N7MSS8"/>
<dbReference type="Pfam" id="PF12728">
    <property type="entry name" value="HTH_17"/>
    <property type="match status" value="1"/>
</dbReference>
<dbReference type="InterPro" id="IPR010093">
    <property type="entry name" value="SinI_DNA-bd"/>
</dbReference>
<evidence type="ECO:0000259" key="1">
    <source>
        <dbReference type="Pfam" id="PF12728"/>
    </source>
</evidence>
<evidence type="ECO:0000313" key="3">
    <source>
        <dbReference type="Proteomes" id="UP000186156"/>
    </source>
</evidence>
<sequence>MAIALIDESDLRRLIREELSALLGQMRLAQSAADLPPVLTAKEAAKVARISLYKLYEFARRPGFPAIKDGRVLRIPRDAFLAWLGQNSAENDGKPCA</sequence>
<organism evidence="2 3">
    <name type="scientific">Alicyclobacillus vulcanalis</name>
    <dbReference type="NCBI Taxonomy" id="252246"/>
    <lineage>
        <taxon>Bacteria</taxon>
        <taxon>Bacillati</taxon>
        <taxon>Bacillota</taxon>
        <taxon>Bacilli</taxon>
        <taxon>Bacillales</taxon>
        <taxon>Alicyclobacillaceae</taxon>
        <taxon>Alicyclobacillus</taxon>
    </lineage>
</organism>
<accession>A0A1N7MSS8</accession>
<gene>
    <name evidence="2" type="ORF">SAMN05421799_10679</name>
</gene>
<reference evidence="3" key="1">
    <citation type="submission" date="2017-01" db="EMBL/GenBank/DDBJ databases">
        <authorList>
            <person name="Varghese N."/>
            <person name="Submissions S."/>
        </authorList>
    </citation>
    <scope>NUCLEOTIDE SEQUENCE [LARGE SCALE GENOMIC DNA]</scope>
    <source>
        <strain evidence="3">DSM 16176</strain>
    </source>
</reference>
<evidence type="ECO:0000313" key="2">
    <source>
        <dbReference type="EMBL" id="SIS89088.1"/>
    </source>
</evidence>
<dbReference type="EMBL" id="FTOO01000006">
    <property type="protein sequence ID" value="SIS89088.1"/>
    <property type="molecule type" value="Genomic_DNA"/>
</dbReference>
<protein>
    <submittedName>
        <fullName evidence="2">DNA binding domain-containing protein, excisionase family</fullName>
    </submittedName>
</protein>
<dbReference type="InterPro" id="IPR041657">
    <property type="entry name" value="HTH_17"/>
</dbReference>
<feature type="domain" description="Helix-turn-helix" evidence="1">
    <location>
        <begin position="38"/>
        <end position="87"/>
    </location>
</feature>